<protein>
    <submittedName>
        <fullName evidence="2">Uncharacterized protein</fullName>
    </submittedName>
</protein>
<dbReference type="OrthoDB" id="5408618at2759"/>
<dbReference type="Proteomes" id="UP000077069">
    <property type="component" value="Unassembled WGS sequence"/>
</dbReference>
<evidence type="ECO:0000313" key="3">
    <source>
        <dbReference type="Proteomes" id="UP000077069"/>
    </source>
</evidence>
<organism evidence="2 3">
    <name type="scientific">Paraphaeosphaeria sporulosa</name>
    <dbReference type="NCBI Taxonomy" id="1460663"/>
    <lineage>
        <taxon>Eukaryota</taxon>
        <taxon>Fungi</taxon>
        <taxon>Dikarya</taxon>
        <taxon>Ascomycota</taxon>
        <taxon>Pezizomycotina</taxon>
        <taxon>Dothideomycetes</taxon>
        <taxon>Pleosporomycetidae</taxon>
        <taxon>Pleosporales</taxon>
        <taxon>Massarineae</taxon>
        <taxon>Didymosphaeriaceae</taxon>
        <taxon>Paraphaeosphaeria</taxon>
    </lineage>
</organism>
<keyword evidence="3" id="KW-1185">Reference proteome</keyword>
<feature type="transmembrane region" description="Helical" evidence="1">
    <location>
        <begin position="103"/>
        <end position="121"/>
    </location>
</feature>
<keyword evidence="1" id="KW-1133">Transmembrane helix</keyword>
<dbReference type="GeneID" id="28765473"/>
<keyword evidence="1" id="KW-0812">Transmembrane</keyword>
<dbReference type="InParanoid" id="A0A177CEC2"/>
<name>A0A177CEC2_9PLEO</name>
<accession>A0A177CEC2</accession>
<dbReference type="RefSeq" id="XP_018036340.1">
    <property type="nucleotide sequence ID" value="XM_018181987.1"/>
</dbReference>
<evidence type="ECO:0000256" key="1">
    <source>
        <dbReference type="SAM" id="Phobius"/>
    </source>
</evidence>
<proteinExistence type="predicted"/>
<keyword evidence="1" id="KW-0472">Membrane</keyword>
<dbReference type="EMBL" id="KV441552">
    <property type="protein sequence ID" value="OAG05975.1"/>
    <property type="molecule type" value="Genomic_DNA"/>
</dbReference>
<gene>
    <name evidence="2" type="ORF">CC84DRAFT_1205624</name>
</gene>
<reference evidence="2 3" key="1">
    <citation type="submission" date="2016-05" db="EMBL/GenBank/DDBJ databases">
        <title>Comparative analysis of secretome profiles of manganese(II)-oxidizing ascomycete fungi.</title>
        <authorList>
            <consortium name="DOE Joint Genome Institute"/>
            <person name="Zeiner C.A."/>
            <person name="Purvine S.O."/>
            <person name="Zink E.M."/>
            <person name="Wu S."/>
            <person name="Pasa-Tolic L."/>
            <person name="Chaput D.L."/>
            <person name="Haridas S."/>
            <person name="Grigoriev I.V."/>
            <person name="Santelli C.M."/>
            <person name="Hansel C.M."/>
        </authorList>
    </citation>
    <scope>NUCLEOTIDE SEQUENCE [LARGE SCALE GENOMIC DNA]</scope>
    <source>
        <strain evidence="2 3">AP3s5-JAC2a</strain>
    </source>
</reference>
<sequence length="138" mass="15818">MSDIHRQDSAQREPIIKRPSRTGSWDRAIVYDLESGKVDIRKKQDIEKDRTTGVNEYQPIQLTKRKNSISLYIGQSNGDKLRTDARSENDKFLARLSLDHMGFMNRLLLALGFITTLWLIGGDDLIMIVSHYDGISHT</sequence>
<dbReference type="AlphaFoldDB" id="A0A177CEC2"/>
<evidence type="ECO:0000313" key="2">
    <source>
        <dbReference type="EMBL" id="OAG05975.1"/>
    </source>
</evidence>